<protein>
    <recommendedName>
        <fullName evidence="1">HNH nuclease domain-containing protein</fullName>
    </recommendedName>
</protein>
<dbReference type="GO" id="GO:0003676">
    <property type="term" value="F:nucleic acid binding"/>
    <property type="evidence" value="ECO:0007669"/>
    <property type="project" value="InterPro"/>
</dbReference>
<dbReference type="Pfam" id="PF01844">
    <property type="entry name" value="HNH"/>
    <property type="match status" value="1"/>
</dbReference>
<gene>
    <name evidence="2" type="ORF">METZ01_LOCUS177928</name>
</gene>
<feature type="domain" description="HNH nuclease" evidence="1">
    <location>
        <begin position="195"/>
        <end position="260"/>
    </location>
</feature>
<dbReference type="GO" id="GO:0008270">
    <property type="term" value="F:zinc ion binding"/>
    <property type="evidence" value="ECO:0007669"/>
    <property type="project" value="InterPro"/>
</dbReference>
<dbReference type="GO" id="GO:0004519">
    <property type="term" value="F:endonuclease activity"/>
    <property type="evidence" value="ECO:0007669"/>
    <property type="project" value="InterPro"/>
</dbReference>
<dbReference type="InterPro" id="IPR003615">
    <property type="entry name" value="HNH_nuc"/>
</dbReference>
<proteinExistence type="predicted"/>
<dbReference type="EMBL" id="UINC01034357">
    <property type="protein sequence ID" value="SVB25074.1"/>
    <property type="molecule type" value="Genomic_DNA"/>
</dbReference>
<dbReference type="SMART" id="SM00507">
    <property type="entry name" value="HNHc"/>
    <property type="match status" value="1"/>
</dbReference>
<dbReference type="AlphaFoldDB" id="A0A382CGS5"/>
<organism evidence="2">
    <name type="scientific">marine metagenome</name>
    <dbReference type="NCBI Taxonomy" id="408172"/>
    <lineage>
        <taxon>unclassified sequences</taxon>
        <taxon>metagenomes</taxon>
        <taxon>ecological metagenomes</taxon>
    </lineage>
</organism>
<dbReference type="CDD" id="cd00085">
    <property type="entry name" value="HNHc"/>
    <property type="match status" value="1"/>
</dbReference>
<dbReference type="InterPro" id="IPR002711">
    <property type="entry name" value="HNH"/>
</dbReference>
<name>A0A382CGS5_9ZZZZ</name>
<evidence type="ECO:0000313" key="2">
    <source>
        <dbReference type="EMBL" id="SVB25074.1"/>
    </source>
</evidence>
<accession>A0A382CGS5</accession>
<reference evidence="2" key="1">
    <citation type="submission" date="2018-05" db="EMBL/GenBank/DDBJ databases">
        <authorList>
            <person name="Lanie J.A."/>
            <person name="Ng W.-L."/>
            <person name="Kazmierczak K.M."/>
            <person name="Andrzejewski T.M."/>
            <person name="Davidsen T.M."/>
            <person name="Wayne K.J."/>
            <person name="Tettelin H."/>
            <person name="Glass J.I."/>
            <person name="Rusch D."/>
            <person name="Podicherti R."/>
            <person name="Tsui H.-C.T."/>
            <person name="Winkler M.E."/>
        </authorList>
    </citation>
    <scope>NUCLEOTIDE SEQUENCE</scope>
</reference>
<evidence type="ECO:0000259" key="1">
    <source>
        <dbReference type="SMART" id="SM00507"/>
    </source>
</evidence>
<sequence length="404" mass="45780">MFPKVETGMNVFLLVWNPKRWDHWGDHLGEVAKTAAGQPVPGSWSMSSRRSGVFPGDRLLLLRQGRESGILASGVAVGDGPECIYEDGHWDKSKPDETAFYTNLEWDTVLLPEDVLPRETLKQQVPEVTWERVQGSGQILESPVAEKLLALWHEHLSDIDDPESETWRSPTDDEGWFIEGKRTTKTVNRYERNRKARAECIARHGDSCVVCGFNFGKRYGEHGLGFIEVHHLKPVGGGGGKQRKVNPDRDLRPVCPNCHAMLHKTKDRSKPLSVAQLRRMLLEDLDEEDWEEEVEAQPPDKCPACGGNRFGTYLRGLIAAPDDELLRQMDQDEVRIMGCLVSDEDACWFCRDCDADILEEGWLVPDGEVVHQLNRLTELHYDGVIDYDEFRAARKRLLDPSALS</sequence>